<protein>
    <submittedName>
        <fullName evidence="2">Uncharacterized protein</fullName>
    </submittedName>
</protein>
<evidence type="ECO:0000313" key="3">
    <source>
        <dbReference type="Proteomes" id="UP000547879"/>
    </source>
</evidence>
<name>A0A7W9YAR9_9HYPH</name>
<accession>A0A7W9YAR9</accession>
<proteinExistence type="predicted"/>
<feature type="region of interest" description="Disordered" evidence="1">
    <location>
        <begin position="1"/>
        <end position="60"/>
    </location>
</feature>
<comment type="caution">
    <text evidence="2">The sequence shown here is derived from an EMBL/GenBank/DDBJ whole genome shotgun (WGS) entry which is preliminary data.</text>
</comment>
<dbReference type="AlphaFoldDB" id="A0A7W9YAR9"/>
<keyword evidence="3" id="KW-1185">Reference proteome</keyword>
<evidence type="ECO:0000256" key="1">
    <source>
        <dbReference type="SAM" id="MobiDB-lite"/>
    </source>
</evidence>
<dbReference type="Proteomes" id="UP000547879">
    <property type="component" value="Unassembled WGS sequence"/>
</dbReference>
<dbReference type="RefSeq" id="WP_183996233.1">
    <property type="nucleotide sequence ID" value="NZ_BMHW01000009.1"/>
</dbReference>
<dbReference type="EMBL" id="JACHEG010000008">
    <property type="protein sequence ID" value="MBB6165166.1"/>
    <property type="molecule type" value="Genomic_DNA"/>
</dbReference>
<reference evidence="2 3" key="1">
    <citation type="submission" date="2020-08" db="EMBL/GenBank/DDBJ databases">
        <title>Genomic Encyclopedia of Type Strains, Phase IV (KMG-IV): sequencing the most valuable type-strain genomes for metagenomic binning, comparative biology and taxonomic classification.</title>
        <authorList>
            <person name="Goeker M."/>
        </authorList>
    </citation>
    <scope>NUCLEOTIDE SEQUENCE [LARGE SCALE GENOMIC DNA]</scope>
    <source>
        <strain evidence="2 3">DSM 100734</strain>
    </source>
</reference>
<gene>
    <name evidence="2" type="ORF">HNQ72_005012</name>
</gene>
<evidence type="ECO:0000313" key="2">
    <source>
        <dbReference type="EMBL" id="MBB6165166.1"/>
    </source>
</evidence>
<organism evidence="2 3">
    <name type="scientific">Rhizobium wenxiniae</name>
    <dbReference type="NCBI Taxonomy" id="1737357"/>
    <lineage>
        <taxon>Bacteria</taxon>
        <taxon>Pseudomonadati</taxon>
        <taxon>Pseudomonadota</taxon>
        <taxon>Alphaproteobacteria</taxon>
        <taxon>Hyphomicrobiales</taxon>
        <taxon>Rhizobiaceae</taxon>
        <taxon>Rhizobium/Agrobacterium group</taxon>
        <taxon>Rhizobium</taxon>
    </lineage>
</organism>
<sequence>MSKDKIAQEAIEETGKEVPIASHNPAAGPHAKQHLMDKSKTPGTGSLPDVEDDSVSPGGG</sequence>